<keyword evidence="11" id="KW-1185">Reference proteome</keyword>
<comment type="similarity">
    <text evidence="2">Belongs to the diacylglycerol/lipid kinase family.</text>
</comment>
<evidence type="ECO:0000259" key="9">
    <source>
        <dbReference type="PROSITE" id="PS50146"/>
    </source>
</evidence>
<dbReference type="Proteomes" id="UP000245166">
    <property type="component" value="Unassembled WGS sequence"/>
</dbReference>
<dbReference type="GO" id="GO:0005886">
    <property type="term" value="C:plasma membrane"/>
    <property type="evidence" value="ECO:0007669"/>
    <property type="project" value="TreeGrafter"/>
</dbReference>
<dbReference type="Gene3D" id="2.60.200.40">
    <property type="match status" value="1"/>
</dbReference>
<reference evidence="10 11" key="1">
    <citation type="submission" date="2018-03" db="EMBL/GenBank/DDBJ databases">
        <title>Genome assembly of novel Miniimonas species PCH200.</title>
        <authorList>
            <person name="Thakur V."/>
            <person name="Kumar V."/>
            <person name="Singh D."/>
        </authorList>
    </citation>
    <scope>NUCLEOTIDE SEQUENCE [LARGE SCALE GENOMIC DNA]</scope>
    <source>
        <strain evidence="10 11">PCH200</strain>
    </source>
</reference>
<sequence length="322" mass="32971">MSRIGLVVNPAAGRGRAAAAGPVVADQLRAAGHDVVDLTTPDVTSARARTAAFLQAPGADALVGVGGDGVVNLAVNAILTHAPHVPLGLVAAGTGNDTARSLGLDLRDPVTGVAHVVAALTRPPRRLDVGEITTLRQDATAADGDATPDGVRRFFLNVLSAGIDAAVNGRANRISRPRGPARYVIALAAELAAFRGFDVRVVADGVDLGDAGTLLAVANSRSIGGGMQIAPDASWTDGQFDVVTARTIPRRTLLRVFPRVYGGTHLSHPAVSVTRASEVHLLPGPGTERRLAPPPLVHADGEPVGRVPLRLRVVPGALAVLA</sequence>
<evidence type="ECO:0000256" key="8">
    <source>
        <dbReference type="ARBA" id="ARBA00023264"/>
    </source>
</evidence>
<evidence type="ECO:0000256" key="5">
    <source>
        <dbReference type="ARBA" id="ARBA00022777"/>
    </source>
</evidence>
<dbReference type="EMBL" id="PYHR01000002">
    <property type="protein sequence ID" value="PWD49713.1"/>
    <property type="molecule type" value="Genomic_DNA"/>
</dbReference>
<dbReference type="Pfam" id="PF19279">
    <property type="entry name" value="YegS_C"/>
    <property type="match status" value="1"/>
</dbReference>
<dbReference type="PROSITE" id="PS50146">
    <property type="entry name" value="DAGK"/>
    <property type="match status" value="1"/>
</dbReference>
<evidence type="ECO:0000256" key="2">
    <source>
        <dbReference type="ARBA" id="ARBA00005983"/>
    </source>
</evidence>
<name>A0A2U1ZRZ4_9MICO</name>
<dbReference type="PANTHER" id="PTHR12358">
    <property type="entry name" value="SPHINGOSINE KINASE"/>
    <property type="match status" value="1"/>
</dbReference>
<keyword evidence="6" id="KW-0067">ATP-binding</keyword>
<keyword evidence="7" id="KW-0594">Phospholipid biosynthesis</keyword>
<evidence type="ECO:0000256" key="3">
    <source>
        <dbReference type="ARBA" id="ARBA00022679"/>
    </source>
</evidence>
<protein>
    <submittedName>
        <fullName evidence="10">Diacylglycerol kinase</fullName>
    </submittedName>
</protein>
<dbReference type="InterPro" id="IPR017438">
    <property type="entry name" value="ATP-NAD_kinase_N"/>
</dbReference>
<dbReference type="InterPro" id="IPR001206">
    <property type="entry name" value="Diacylglycerol_kinase_cat_dom"/>
</dbReference>
<dbReference type="AlphaFoldDB" id="A0A2U1ZRZ4"/>
<dbReference type="InterPro" id="IPR045540">
    <property type="entry name" value="YegS/DAGK_C"/>
</dbReference>
<evidence type="ECO:0000256" key="4">
    <source>
        <dbReference type="ARBA" id="ARBA00022741"/>
    </source>
</evidence>
<dbReference type="Pfam" id="PF00781">
    <property type="entry name" value="DAGK_cat"/>
    <property type="match status" value="1"/>
</dbReference>
<keyword evidence="4" id="KW-0547">Nucleotide-binding</keyword>
<dbReference type="RefSeq" id="WP_109228096.1">
    <property type="nucleotide sequence ID" value="NZ_PYHR01000002.1"/>
</dbReference>
<dbReference type="InterPro" id="IPR016064">
    <property type="entry name" value="NAD/diacylglycerol_kinase_sf"/>
</dbReference>
<comment type="cofactor">
    <cofactor evidence="1">
        <name>Mg(2+)</name>
        <dbReference type="ChEBI" id="CHEBI:18420"/>
    </cofactor>
</comment>
<evidence type="ECO:0000313" key="11">
    <source>
        <dbReference type="Proteomes" id="UP000245166"/>
    </source>
</evidence>
<dbReference type="SUPFAM" id="SSF111331">
    <property type="entry name" value="NAD kinase/diacylglycerol kinase-like"/>
    <property type="match status" value="1"/>
</dbReference>
<evidence type="ECO:0000256" key="1">
    <source>
        <dbReference type="ARBA" id="ARBA00001946"/>
    </source>
</evidence>
<keyword evidence="8" id="KW-1208">Phospholipid metabolism</keyword>
<keyword evidence="7" id="KW-0443">Lipid metabolism</keyword>
<dbReference type="GO" id="GO:0008654">
    <property type="term" value="P:phospholipid biosynthetic process"/>
    <property type="evidence" value="ECO:0007669"/>
    <property type="project" value="UniProtKB-KW"/>
</dbReference>
<dbReference type="PANTHER" id="PTHR12358:SF106">
    <property type="entry name" value="LIPID KINASE YEGS"/>
    <property type="match status" value="1"/>
</dbReference>
<feature type="domain" description="DAGKc" evidence="9">
    <location>
        <begin position="1"/>
        <end position="137"/>
    </location>
</feature>
<organism evidence="10 11">
    <name type="scientific">Serinibacter arcticus</name>
    <dbReference type="NCBI Taxonomy" id="1655435"/>
    <lineage>
        <taxon>Bacteria</taxon>
        <taxon>Bacillati</taxon>
        <taxon>Actinomycetota</taxon>
        <taxon>Actinomycetes</taxon>
        <taxon>Micrococcales</taxon>
        <taxon>Beutenbergiaceae</taxon>
        <taxon>Serinibacter</taxon>
    </lineage>
</organism>
<evidence type="ECO:0000313" key="10">
    <source>
        <dbReference type="EMBL" id="PWD49713.1"/>
    </source>
</evidence>
<proteinExistence type="inferred from homology"/>
<accession>A0A2U1ZRZ4</accession>
<keyword evidence="5 10" id="KW-0418">Kinase</keyword>
<gene>
    <name evidence="10" type="ORF">C8046_02330</name>
</gene>
<keyword evidence="3" id="KW-0808">Transferase</keyword>
<dbReference type="GO" id="GO:0005524">
    <property type="term" value="F:ATP binding"/>
    <property type="evidence" value="ECO:0007669"/>
    <property type="project" value="UniProtKB-KW"/>
</dbReference>
<evidence type="ECO:0000256" key="7">
    <source>
        <dbReference type="ARBA" id="ARBA00023209"/>
    </source>
</evidence>
<evidence type="ECO:0000256" key="6">
    <source>
        <dbReference type="ARBA" id="ARBA00022840"/>
    </source>
</evidence>
<dbReference type="Gene3D" id="3.40.50.10330">
    <property type="entry name" value="Probable inorganic polyphosphate/atp-NAD kinase, domain 1"/>
    <property type="match status" value="1"/>
</dbReference>
<dbReference type="OrthoDB" id="142078at2"/>
<comment type="caution">
    <text evidence="10">The sequence shown here is derived from an EMBL/GenBank/DDBJ whole genome shotgun (WGS) entry which is preliminary data.</text>
</comment>
<dbReference type="InterPro" id="IPR050187">
    <property type="entry name" value="Lipid_Phosphate_FormReg"/>
</dbReference>
<dbReference type="GO" id="GO:0004143">
    <property type="term" value="F:ATP-dependent diacylglycerol kinase activity"/>
    <property type="evidence" value="ECO:0007669"/>
    <property type="project" value="TreeGrafter"/>
</dbReference>
<keyword evidence="7" id="KW-0444">Lipid biosynthesis</keyword>